<dbReference type="InterPro" id="IPR046373">
    <property type="entry name" value="Acyl-CoA_Oxase/DH_mid-dom_sf"/>
</dbReference>
<evidence type="ECO:0000256" key="2">
    <source>
        <dbReference type="ARBA" id="ARBA00009347"/>
    </source>
</evidence>
<dbReference type="Pfam" id="PF02770">
    <property type="entry name" value="Acyl-CoA_dh_M"/>
    <property type="match status" value="1"/>
</dbReference>
<dbReference type="HOGENOM" id="CLU_018204_9_2_11"/>
<keyword evidence="3 6" id="KW-0285">Flavoprotein</keyword>
<dbReference type="SUPFAM" id="SSF47203">
    <property type="entry name" value="Acyl-CoA dehydrogenase C-terminal domain-like"/>
    <property type="match status" value="1"/>
</dbReference>
<dbReference type="Pfam" id="PF02771">
    <property type="entry name" value="Acyl-CoA_dh_N"/>
    <property type="match status" value="1"/>
</dbReference>
<dbReference type="InterPro" id="IPR006091">
    <property type="entry name" value="Acyl-CoA_Oxase/DH_mid-dom"/>
</dbReference>
<feature type="domain" description="Acyl-CoA oxidase/dehydrogenase middle" evidence="8">
    <location>
        <begin position="132"/>
        <end position="226"/>
    </location>
</feature>
<dbReference type="RefSeq" id="WP_013423982.1">
    <property type="nucleotide sequence ID" value="NC_014666.1"/>
</dbReference>
<feature type="domain" description="Acyl-CoA dehydrogenase/oxidase N-terminal" evidence="9">
    <location>
        <begin position="51"/>
        <end position="126"/>
    </location>
</feature>
<dbReference type="EMBL" id="CP002299">
    <property type="protein sequence ID" value="ADP80864.1"/>
    <property type="molecule type" value="Genomic_DNA"/>
</dbReference>
<dbReference type="InterPro" id="IPR052161">
    <property type="entry name" value="Mycobact_Acyl-CoA_DH"/>
</dbReference>
<dbReference type="FunFam" id="2.40.110.10:FF:000011">
    <property type="entry name" value="Acyl-CoA dehydrogenase FadE34"/>
    <property type="match status" value="1"/>
</dbReference>
<dbReference type="OrthoDB" id="5167280at2"/>
<protein>
    <submittedName>
        <fullName evidence="10">Acyl-CoA dehydrogenase domain-containing protein</fullName>
    </submittedName>
</protein>
<organism evidence="10 11">
    <name type="scientific">Pseudofrankia inefficax (strain DSM 45817 / CECT 9037 / DDB 130130 / EuI1c)</name>
    <name type="common">Frankia inefficax</name>
    <dbReference type="NCBI Taxonomy" id="298654"/>
    <lineage>
        <taxon>Bacteria</taxon>
        <taxon>Bacillati</taxon>
        <taxon>Actinomycetota</taxon>
        <taxon>Actinomycetes</taxon>
        <taxon>Frankiales</taxon>
        <taxon>Frankiaceae</taxon>
        <taxon>Pseudofrankia</taxon>
    </lineage>
</organism>
<dbReference type="InterPro" id="IPR013786">
    <property type="entry name" value="AcylCoA_DH/ox_N"/>
</dbReference>
<dbReference type="GO" id="GO:0005886">
    <property type="term" value="C:plasma membrane"/>
    <property type="evidence" value="ECO:0007669"/>
    <property type="project" value="TreeGrafter"/>
</dbReference>
<evidence type="ECO:0000256" key="3">
    <source>
        <dbReference type="ARBA" id="ARBA00022630"/>
    </source>
</evidence>
<keyword evidence="4 6" id="KW-0274">FAD</keyword>
<proteinExistence type="inferred from homology"/>
<dbReference type="InParanoid" id="E3J7W0"/>
<evidence type="ECO:0000256" key="6">
    <source>
        <dbReference type="RuleBase" id="RU362125"/>
    </source>
</evidence>
<dbReference type="Gene3D" id="1.10.540.10">
    <property type="entry name" value="Acyl-CoA dehydrogenase/oxidase, N-terminal domain"/>
    <property type="match status" value="1"/>
</dbReference>
<name>E3J7W0_PSEI1</name>
<dbReference type="AlphaFoldDB" id="E3J7W0"/>
<dbReference type="KEGG" id="fri:FraEuI1c_2837"/>
<reference evidence="10 11" key="1">
    <citation type="submission" date="2010-10" db="EMBL/GenBank/DDBJ databases">
        <title>Complete sequence of Frankia sp. EuI1c.</title>
        <authorList>
            <consortium name="US DOE Joint Genome Institute"/>
            <person name="Lucas S."/>
            <person name="Copeland A."/>
            <person name="Lapidus A."/>
            <person name="Cheng J.-F."/>
            <person name="Bruce D."/>
            <person name="Goodwin L."/>
            <person name="Pitluck S."/>
            <person name="Chertkov O."/>
            <person name="Detter J.C."/>
            <person name="Han C."/>
            <person name="Tapia R."/>
            <person name="Land M."/>
            <person name="Hauser L."/>
            <person name="Jeffries C."/>
            <person name="Kyrpides N."/>
            <person name="Ivanova N."/>
            <person name="Mikhailova N."/>
            <person name="Beauchemin N."/>
            <person name="Sen A."/>
            <person name="Sur S.A."/>
            <person name="Gtari M."/>
            <person name="Wall L."/>
            <person name="Tisa L."/>
            <person name="Woyke T."/>
        </authorList>
    </citation>
    <scope>NUCLEOTIDE SEQUENCE [LARGE SCALE GENOMIC DNA]</scope>
    <source>
        <strain evidence="11">DSM 45817 / CECT 9037 / EuI1c</strain>
    </source>
</reference>
<evidence type="ECO:0000313" key="11">
    <source>
        <dbReference type="Proteomes" id="UP000002484"/>
    </source>
</evidence>
<dbReference type="SUPFAM" id="SSF56645">
    <property type="entry name" value="Acyl-CoA dehydrogenase NM domain-like"/>
    <property type="match status" value="1"/>
</dbReference>
<dbReference type="InterPro" id="IPR009075">
    <property type="entry name" value="AcylCo_DH/oxidase_C"/>
</dbReference>
<feature type="domain" description="Acyl-CoA dehydrogenase/oxidase C-terminal" evidence="7">
    <location>
        <begin position="238"/>
        <end position="389"/>
    </location>
</feature>
<dbReference type="PANTHER" id="PTHR43292">
    <property type="entry name" value="ACYL-COA DEHYDROGENASE"/>
    <property type="match status" value="1"/>
</dbReference>
<dbReference type="Proteomes" id="UP000002484">
    <property type="component" value="Chromosome"/>
</dbReference>
<dbReference type="GO" id="GO:0050660">
    <property type="term" value="F:flavin adenine dinucleotide binding"/>
    <property type="evidence" value="ECO:0007669"/>
    <property type="project" value="InterPro"/>
</dbReference>
<dbReference type="GO" id="GO:0016627">
    <property type="term" value="F:oxidoreductase activity, acting on the CH-CH group of donors"/>
    <property type="evidence" value="ECO:0007669"/>
    <property type="project" value="InterPro"/>
</dbReference>
<evidence type="ECO:0000259" key="8">
    <source>
        <dbReference type="Pfam" id="PF02770"/>
    </source>
</evidence>
<sequence>MAVSGSIGSEDVERDVQEFLRAHLPAEWVAAIGRGDTGAVGAFRDQLDLSAWWVSLADAGYVTPTWPAEYGGLGASRAVGGAIGRVLSGYRVPRFTNPVGVDLVGPALLRWGTDGQKRRFLRPIARHQEIWCQLFSEPGAGSDLAGLSTKAVRDGDRWLVSGQKVWTSLAHLASHGLLLARTDPDVPKHKGITAFLLPMDQPGVTVRPLRHMAGDIEFNEVFLDDVPVADELRLGEVGQGWQVAVSVLLNERQATSGSGGALPGTVTGRSVEALIRRHAPVDDVGLRERLVQAFIEDKLLSLTGRRAAARRRAGGGVGPEGSVLKLLYGEHARRLQELACDLEGAGGQAWVEGDRWRQNTAWSFLRVQSKTIAGGTSEIQRNIIGERVLGLPKEPDVDRDLPWSQVRHS</sequence>
<evidence type="ECO:0000256" key="1">
    <source>
        <dbReference type="ARBA" id="ARBA00001974"/>
    </source>
</evidence>
<dbReference type="InterPro" id="IPR037069">
    <property type="entry name" value="AcylCoA_DH/ox_N_sf"/>
</dbReference>
<comment type="cofactor">
    <cofactor evidence="1 6">
        <name>FAD</name>
        <dbReference type="ChEBI" id="CHEBI:57692"/>
    </cofactor>
</comment>
<dbReference type="Gene3D" id="1.20.140.10">
    <property type="entry name" value="Butyryl-CoA Dehydrogenase, subunit A, domain 3"/>
    <property type="match status" value="1"/>
</dbReference>
<dbReference type="Gene3D" id="2.40.110.10">
    <property type="entry name" value="Butyryl-CoA Dehydrogenase, subunit A, domain 2"/>
    <property type="match status" value="1"/>
</dbReference>
<dbReference type="STRING" id="298654.FraEuI1c_2837"/>
<evidence type="ECO:0000256" key="5">
    <source>
        <dbReference type="ARBA" id="ARBA00023002"/>
    </source>
</evidence>
<gene>
    <name evidence="10" type="ordered locus">FraEuI1c_2837</name>
</gene>
<evidence type="ECO:0000259" key="9">
    <source>
        <dbReference type="Pfam" id="PF02771"/>
    </source>
</evidence>
<evidence type="ECO:0000259" key="7">
    <source>
        <dbReference type="Pfam" id="PF00441"/>
    </source>
</evidence>
<dbReference type="InterPro" id="IPR036250">
    <property type="entry name" value="AcylCo_DH-like_C"/>
</dbReference>
<keyword evidence="11" id="KW-1185">Reference proteome</keyword>
<accession>E3J7W0</accession>
<comment type="similarity">
    <text evidence="2 6">Belongs to the acyl-CoA dehydrogenase family.</text>
</comment>
<dbReference type="eggNOG" id="COG1960">
    <property type="taxonomic scope" value="Bacteria"/>
</dbReference>
<dbReference type="PANTHER" id="PTHR43292:SF4">
    <property type="entry name" value="ACYL-COA DEHYDROGENASE FADE34"/>
    <property type="match status" value="1"/>
</dbReference>
<dbReference type="Pfam" id="PF00441">
    <property type="entry name" value="Acyl-CoA_dh_1"/>
    <property type="match status" value="1"/>
</dbReference>
<dbReference type="InterPro" id="IPR009100">
    <property type="entry name" value="AcylCoA_DH/oxidase_NM_dom_sf"/>
</dbReference>
<evidence type="ECO:0000313" key="10">
    <source>
        <dbReference type="EMBL" id="ADP80864.1"/>
    </source>
</evidence>
<evidence type="ECO:0000256" key="4">
    <source>
        <dbReference type="ARBA" id="ARBA00022827"/>
    </source>
</evidence>
<keyword evidence="5 6" id="KW-0560">Oxidoreductase</keyword>